<comment type="caution">
    <text evidence="2">The sequence shown here is derived from an EMBL/GenBank/DDBJ whole genome shotgun (WGS) entry which is preliminary data.</text>
</comment>
<dbReference type="EMBL" id="AMZH03016677">
    <property type="protein sequence ID" value="RRT44119.1"/>
    <property type="molecule type" value="Genomic_DNA"/>
</dbReference>
<evidence type="ECO:0000313" key="2">
    <source>
        <dbReference type="EMBL" id="RRT44119.1"/>
    </source>
</evidence>
<organism evidence="2 3">
    <name type="scientific">Ensete ventricosum</name>
    <name type="common">Abyssinian banana</name>
    <name type="synonym">Musa ensete</name>
    <dbReference type="NCBI Taxonomy" id="4639"/>
    <lineage>
        <taxon>Eukaryota</taxon>
        <taxon>Viridiplantae</taxon>
        <taxon>Streptophyta</taxon>
        <taxon>Embryophyta</taxon>
        <taxon>Tracheophyta</taxon>
        <taxon>Spermatophyta</taxon>
        <taxon>Magnoliopsida</taxon>
        <taxon>Liliopsida</taxon>
        <taxon>Zingiberales</taxon>
        <taxon>Musaceae</taxon>
        <taxon>Ensete</taxon>
    </lineage>
</organism>
<accession>A0A426XX83</accession>
<name>A0A426XX83_ENSVE</name>
<protein>
    <submittedName>
        <fullName evidence="2">Uncharacterized protein</fullName>
    </submittedName>
</protein>
<reference evidence="2 3" key="1">
    <citation type="journal article" date="2014" name="Agronomy (Basel)">
        <title>A Draft Genome Sequence for Ensete ventricosum, the Drought-Tolerant Tree Against Hunger.</title>
        <authorList>
            <person name="Harrison J."/>
            <person name="Moore K.A."/>
            <person name="Paszkiewicz K."/>
            <person name="Jones T."/>
            <person name="Grant M."/>
            <person name="Ambacheew D."/>
            <person name="Muzemil S."/>
            <person name="Studholme D.J."/>
        </authorList>
    </citation>
    <scope>NUCLEOTIDE SEQUENCE [LARGE SCALE GENOMIC DNA]</scope>
</reference>
<gene>
    <name evidence="2" type="ORF">B296_00053659</name>
</gene>
<proteinExistence type="predicted"/>
<sequence length="159" mass="17447">MATPPPTTTPSRTKDRERQQSKTLVVDFYICGSNSPLALKSPLRVHTYPRLLPLSLSLSRSVSQGENYGEFDTYRELRSTNILVINEGGLFITATVPPRSSIGNPAAISLMHTQAGLHSSHLSSHSHPENGMLHTQENHCDRGANMSSQPLRDNTQNDG</sequence>
<dbReference type="Proteomes" id="UP000287651">
    <property type="component" value="Unassembled WGS sequence"/>
</dbReference>
<feature type="region of interest" description="Disordered" evidence="1">
    <location>
        <begin position="117"/>
        <end position="159"/>
    </location>
</feature>
<evidence type="ECO:0000256" key="1">
    <source>
        <dbReference type="SAM" id="MobiDB-lite"/>
    </source>
</evidence>
<dbReference type="AlphaFoldDB" id="A0A426XX83"/>
<feature type="compositionally biased region" description="Polar residues" evidence="1">
    <location>
        <begin position="145"/>
        <end position="159"/>
    </location>
</feature>
<evidence type="ECO:0000313" key="3">
    <source>
        <dbReference type="Proteomes" id="UP000287651"/>
    </source>
</evidence>